<keyword evidence="1" id="KW-0547">Nucleotide-binding</keyword>
<organism evidence="5 6">
    <name type="scientific">Rhodonellum ikkaensis</name>
    <dbReference type="NCBI Taxonomy" id="336829"/>
    <lineage>
        <taxon>Bacteria</taxon>
        <taxon>Pseudomonadati</taxon>
        <taxon>Bacteroidota</taxon>
        <taxon>Cytophagia</taxon>
        <taxon>Cytophagales</taxon>
        <taxon>Cytophagaceae</taxon>
        <taxon>Rhodonellum</taxon>
    </lineage>
</organism>
<evidence type="ECO:0000256" key="2">
    <source>
        <dbReference type="ARBA" id="ARBA00022801"/>
    </source>
</evidence>
<proteinExistence type="predicted"/>
<comment type="caution">
    <text evidence="5">The sequence shown here is derived from an EMBL/GenBank/DDBJ whole genome shotgun (WGS) entry which is preliminary data.</text>
</comment>
<protein>
    <submittedName>
        <fullName evidence="5">Biotin-dependent carboxylase uncharacterized domain-containing protein</fullName>
    </submittedName>
</protein>
<evidence type="ECO:0000259" key="4">
    <source>
        <dbReference type="SMART" id="SM00797"/>
    </source>
</evidence>
<dbReference type="PANTHER" id="PTHR43309">
    <property type="entry name" value="5-OXOPROLINASE SUBUNIT C"/>
    <property type="match status" value="1"/>
</dbReference>
<evidence type="ECO:0000256" key="3">
    <source>
        <dbReference type="ARBA" id="ARBA00022840"/>
    </source>
</evidence>
<sequence length="287" mass="31881">MIKEPGQITFFQPGILTTVQDQGRKKMSHFGIPYAGAMDQFSYFKANQILSNQEGSACLEMTLMGPEMGFESETQIVFTGATAVITQNGVEVPMGKILQIKAGDRVKVIRFEKGQWLYMGIKGGIESELIGGSRSFYDGITRKSKISKGDKLFYLSDPKPFVPVNSYAKIKADWFGTDTIQVFKGPEWRFLTKSQQEILTQKPFTLSKLQNRMGIHLNEAVINTLSEILTAPVYPGTVQLTPSGKPIVLMRDAQVTGGYPRILHVCDSSLNVLSQKRPGEKIVFSLI</sequence>
<dbReference type="PANTHER" id="PTHR43309:SF5">
    <property type="entry name" value="5-OXOPROLINASE SUBUNIT C"/>
    <property type="match status" value="1"/>
</dbReference>
<dbReference type="SMART" id="SM00797">
    <property type="entry name" value="AHS2"/>
    <property type="match status" value="1"/>
</dbReference>
<keyword evidence="6" id="KW-1185">Reference proteome</keyword>
<dbReference type="InterPro" id="IPR029000">
    <property type="entry name" value="Cyclophilin-like_dom_sf"/>
</dbReference>
<keyword evidence="2" id="KW-0378">Hydrolase</keyword>
<reference evidence="5 6" key="1">
    <citation type="submission" date="2016-10" db="EMBL/GenBank/DDBJ databases">
        <authorList>
            <person name="Varghese N."/>
            <person name="Submissions S."/>
        </authorList>
    </citation>
    <scope>NUCLEOTIDE SEQUENCE [LARGE SCALE GENOMIC DNA]</scope>
    <source>
        <strain evidence="5 6">DSM 17997</strain>
    </source>
</reference>
<dbReference type="InterPro" id="IPR003778">
    <property type="entry name" value="CT_A_B"/>
</dbReference>
<dbReference type="Proteomes" id="UP000199663">
    <property type="component" value="Unassembled WGS sequence"/>
</dbReference>
<feature type="domain" description="Carboxyltransferase" evidence="4">
    <location>
        <begin position="29"/>
        <end position="287"/>
    </location>
</feature>
<dbReference type="EMBL" id="FNQC01000020">
    <property type="protein sequence ID" value="SDZ52533.1"/>
    <property type="molecule type" value="Genomic_DNA"/>
</dbReference>
<gene>
    <name evidence="5" type="ORF">SAMN05444412_12033</name>
</gene>
<dbReference type="RefSeq" id="WP_019600204.1">
    <property type="nucleotide sequence ID" value="NZ_FNQC01000020.1"/>
</dbReference>
<evidence type="ECO:0000313" key="5">
    <source>
        <dbReference type="EMBL" id="SDZ52533.1"/>
    </source>
</evidence>
<evidence type="ECO:0000256" key="1">
    <source>
        <dbReference type="ARBA" id="ARBA00022741"/>
    </source>
</evidence>
<name>A0A1H3TQG0_9BACT</name>
<dbReference type="InterPro" id="IPR052708">
    <property type="entry name" value="PxpC"/>
</dbReference>
<accession>A0A1H3TQG0</accession>
<dbReference type="Gene3D" id="2.40.100.10">
    <property type="entry name" value="Cyclophilin-like"/>
    <property type="match status" value="1"/>
</dbReference>
<dbReference type="Pfam" id="PF02626">
    <property type="entry name" value="CT_A_B"/>
    <property type="match status" value="1"/>
</dbReference>
<keyword evidence="3" id="KW-0067">ATP-binding</keyword>
<evidence type="ECO:0000313" key="6">
    <source>
        <dbReference type="Proteomes" id="UP000199663"/>
    </source>
</evidence>